<feature type="chain" id="PRO_5011637857" description="Lipoprotein" evidence="1">
    <location>
        <begin position="20"/>
        <end position="167"/>
    </location>
</feature>
<evidence type="ECO:0000313" key="3">
    <source>
        <dbReference type="Proteomes" id="UP000199415"/>
    </source>
</evidence>
<proteinExistence type="predicted"/>
<keyword evidence="1" id="KW-0732">Signal</keyword>
<evidence type="ECO:0000313" key="2">
    <source>
        <dbReference type="EMBL" id="SDG22778.1"/>
    </source>
</evidence>
<feature type="signal peptide" evidence="1">
    <location>
        <begin position="1"/>
        <end position="19"/>
    </location>
</feature>
<evidence type="ECO:0008006" key="4">
    <source>
        <dbReference type="Google" id="ProtNLM"/>
    </source>
</evidence>
<evidence type="ECO:0000256" key="1">
    <source>
        <dbReference type="SAM" id="SignalP"/>
    </source>
</evidence>
<protein>
    <recommendedName>
        <fullName evidence="4">Lipoprotein</fullName>
    </recommendedName>
</protein>
<dbReference type="EMBL" id="FNCE01000007">
    <property type="protein sequence ID" value="SDG22778.1"/>
    <property type="molecule type" value="Genomic_DNA"/>
</dbReference>
<dbReference type="PROSITE" id="PS51257">
    <property type="entry name" value="PROKAR_LIPOPROTEIN"/>
    <property type="match status" value="1"/>
</dbReference>
<name>A0A1G7SIF3_9PROT</name>
<dbReference type="NCBIfam" id="NF047637">
    <property type="entry name" value="lipo_CC0125"/>
    <property type="match status" value="1"/>
</dbReference>
<reference evidence="2 3" key="1">
    <citation type="submission" date="2016-10" db="EMBL/GenBank/DDBJ databases">
        <authorList>
            <person name="de Groot N.N."/>
        </authorList>
    </citation>
    <scope>NUCLEOTIDE SEQUENCE [LARGE SCALE GENOMIC DNA]</scope>
    <source>
        <strain evidence="2 3">DSM 25584</strain>
    </source>
</reference>
<dbReference type="Proteomes" id="UP000199415">
    <property type="component" value="Unassembled WGS sequence"/>
</dbReference>
<accession>A0A1G7SIF3</accession>
<sequence length="167" mass="18233">MWMRGVCLVAGMLALAACAQPTPYQPANGGDGYSEQELEPGRYRVTFTGNAMTPRERVANGLLLRAAEITKRAGGEHFIVVNRDVERATTYRSSFSGFTRTGFHRFHDPYGFGGGITTSTARPIDRYAAYANIVVRDGPKPADQPNAYAADALIERLKPSFTEPDAD</sequence>
<keyword evidence="3" id="KW-1185">Reference proteome</keyword>
<organism evidence="2 3">
    <name type="scientific">Limimonas halophila</name>
    <dbReference type="NCBI Taxonomy" id="1082479"/>
    <lineage>
        <taxon>Bacteria</taxon>
        <taxon>Pseudomonadati</taxon>
        <taxon>Pseudomonadota</taxon>
        <taxon>Alphaproteobacteria</taxon>
        <taxon>Rhodospirillales</taxon>
        <taxon>Rhodovibrionaceae</taxon>
        <taxon>Limimonas</taxon>
    </lineage>
</organism>
<gene>
    <name evidence="2" type="ORF">SAMN05216241_10721</name>
</gene>
<dbReference type="AlphaFoldDB" id="A0A1G7SIF3"/>
<dbReference type="STRING" id="1082479.SAMN05216241_10721"/>